<keyword evidence="3" id="KW-1185">Reference proteome</keyword>
<feature type="signal peptide" evidence="1">
    <location>
        <begin position="1"/>
        <end position="17"/>
    </location>
</feature>
<dbReference type="KEGG" id="beq:BEWA_049640"/>
<protein>
    <submittedName>
        <fullName evidence="2">Signal peptide containing protein</fullName>
    </submittedName>
</protein>
<dbReference type="VEuPathDB" id="PiroplasmaDB:BEWA_049640"/>
<organism evidence="2 3">
    <name type="scientific">Theileria equi strain WA</name>
    <dbReference type="NCBI Taxonomy" id="1537102"/>
    <lineage>
        <taxon>Eukaryota</taxon>
        <taxon>Sar</taxon>
        <taxon>Alveolata</taxon>
        <taxon>Apicomplexa</taxon>
        <taxon>Aconoidasida</taxon>
        <taxon>Piroplasmida</taxon>
        <taxon>Theileriidae</taxon>
        <taxon>Theileria</taxon>
    </lineage>
</organism>
<proteinExistence type="predicted"/>
<sequence length="243" mass="28929">MATVFLIVLSYIILAYGERTTLDISKRDEAKIFFMEFNRTELSHTTYNPRHGVVICRIVSGNSLIWKQDQRNEQCVRFVVYRLYGMERVAYALISRDKLYYRYYRFKQGEWKELNSDVYNEVFARLLLEQKVNIRDIDPAMFSTHEYTPFGIPSFTYVPISKYRIATIADGSDLIWESEDHKCEYFVIHGDPKDPKLVQLFINCRNTYKLLYFERRDGQWVPVTKESFYSKLEELDNETGTVM</sequence>
<dbReference type="InterPro" id="IPR007480">
    <property type="entry name" value="DUF529"/>
</dbReference>
<gene>
    <name evidence="2" type="ORF">BEWA_049640</name>
</gene>
<dbReference type="GeneID" id="15804098"/>
<evidence type="ECO:0000313" key="3">
    <source>
        <dbReference type="Proteomes" id="UP000031512"/>
    </source>
</evidence>
<accession>L1LAJ4</accession>
<comment type="caution">
    <text evidence="2">The sequence shown here is derived from an EMBL/GenBank/DDBJ whole genome shotgun (WGS) entry which is preliminary data.</text>
</comment>
<evidence type="ECO:0000313" key="2">
    <source>
        <dbReference type="EMBL" id="EKX72497.1"/>
    </source>
</evidence>
<dbReference type="Pfam" id="PF04385">
    <property type="entry name" value="FAINT"/>
    <property type="match status" value="1"/>
</dbReference>
<keyword evidence="1" id="KW-0732">Signal</keyword>
<feature type="chain" id="PRO_5003952949" evidence="1">
    <location>
        <begin position="18"/>
        <end position="243"/>
    </location>
</feature>
<name>L1LAJ4_THEEQ</name>
<reference evidence="2 3" key="1">
    <citation type="journal article" date="2012" name="BMC Genomics">
        <title>Comparative genomic analysis and phylogenetic position of Theileria equi.</title>
        <authorList>
            <person name="Kappmeyer L.S."/>
            <person name="Thiagarajan M."/>
            <person name="Herndon D.R."/>
            <person name="Ramsay J.D."/>
            <person name="Caler E."/>
            <person name="Djikeng A."/>
            <person name="Gillespie J.J."/>
            <person name="Lau A.O."/>
            <person name="Roalson E.H."/>
            <person name="Silva J.C."/>
            <person name="Silva M.G."/>
            <person name="Suarez C.E."/>
            <person name="Ueti M.W."/>
            <person name="Nene V.M."/>
            <person name="Mealey R.H."/>
            <person name="Knowles D.P."/>
            <person name="Brayton K.A."/>
        </authorList>
    </citation>
    <scope>NUCLEOTIDE SEQUENCE [LARGE SCALE GENOMIC DNA]</scope>
    <source>
        <strain evidence="2 3">WA</strain>
    </source>
</reference>
<dbReference type="EMBL" id="ACOU01000007">
    <property type="protein sequence ID" value="EKX72497.1"/>
    <property type="molecule type" value="Genomic_DNA"/>
</dbReference>
<evidence type="ECO:0000256" key="1">
    <source>
        <dbReference type="SAM" id="SignalP"/>
    </source>
</evidence>
<dbReference type="eggNOG" id="ENOG502QWYV">
    <property type="taxonomic scope" value="Eukaryota"/>
</dbReference>
<dbReference type="AlphaFoldDB" id="L1LAJ4"/>
<dbReference type="RefSeq" id="XP_004831949.1">
    <property type="nucleotide sequence ID" value="XM_004831892.1"/>
</dbReference>
<dbReference type="OrthoDB" id="362366at2759"/>
<dbReference type="Proteomes" id="UP000031512">
    <property type="component" value="Unassembled WGS sequence"/>
</dbReference>